<feature type="region of interest" description="Disordered" evidence="1">
    <location>
        <begin position="1"/>
        <end position="28"/>
    </location>
</feature>
<evidence type="ECO:0000256" key="1">
    <source>
        <dbReference type="SAM" id="MobiDB-lite"/>
    </source>
</evidence>
<dbReference type="WBParaSite" id="PSAMB.scaffold1033size36900.g10433.t1">
    <property type="protein sequence ID" value="PSAMB.scaffold1033size36900.g10433.t1"/>
    <property type="gene ID" value="PSAMB.scaffold1033size36900.g10433"/>
</dbReference>
<accession>A0A914UI27</accession>
<feature type="compositionally biased region" description="Polar residues" evidence="1">
    <location>
        <begin position="81"/>
        <end position="92"/>
    </location>
</feature>
<organism evidence="2 3">
    <name type="scientific">Plectus sambesii</name>
    <dbReference type="NCBI Taxonomy" id="2011161"/>
    <lineage>
        <taxon>Eukaryota</taxon>
        <taxon>Metazoa</taxon>
        <taxon>Ecdysozoa</taxon>
        <taxon>Nematoda</taxon>
        <taxon>Chromadorea</taxon>
        <taxon>Plectida</taxon>
        <taxon>Plectina</taxon>
        <taxon>Plectoidea</taxon>
        <taxon>Plectidae</taxon>
        <taxon>Plectus</taxon>
    </lineage>
</organism>
<keyword evidence="2" id="KW-1185">Reference proteome</keyword>
<evidence type="ECO:0000313" key="3">
    <source>
        <dbReference type="WBParaSite" id="PSAMB.scaffold1033size36900.g10433.t1"/>
    </source>
</evidence>
<dbReference type="AlphaFoldDB" id="A0A914UI27"/>
<evidence type="ECO:0000313" key="2">
    <source>
        <dbReference type="Proteomes" id="UP000887566"/>
    </source>
</evidence>
<protein>
    <submittedName>
        <fullName evidence="3">Uncharacterized protein</fullName>
    </submittedName>
</protein>
<feature type="region of interest" description="Disordered" evidence="1">
    <location>
        <begin position="46"/>
        <end position="106"/>
    </location>
</feature>
<reference evidence="3" key="1">
    <citation type="submission" date="2022-11" db="UniProtKB">
        <authorList>
            <consortium name="WormBaseParasite"/>
        </authorList>
    </citation>
    <scope>IDENTIFICATION</scope>
</reference>
<proteinExistence type="predicted"/>
<name>A0A914UI27_9BILA</name>
<dbReference type="Proteomes" id="UP000887566">
    <property type="component" value="Unplaced"/>
</dbReference>
<feature type="compositionally biased region" description="Basic and acidic residues" evidence="1">
    <location>
        <begin position="46"/>
        <end position="55"/>
    </location>
</feature>
<sequence length="106" mass="12005">MCEYESGQKRRRFAGRRSAAARQEDRCAETPVIQCETVNQARARRFNEPTAERSTFHLGAADHTVDGRHARRPSLVHRPTGPTTQQQTSLHTKTPHDTPSRTQIEA</sequence>